<comment type="caution">
    <text evidence="1">The sequence shown here is derived from an EMBL/GenBank/DDBJ whole genome shotgun (WGS) entry which is preliminary data.</text>
</comment>
<accession>A0A830EYU2</accession>
<dbReference type="AlphaFoldDB" id="A0A830EYU2"/>
<gene>
    <name evidence="1" type="ORF">GCM10009037_22180</name>
</gene>
<reference evidence="1 2" key="1">
    <citation type="journal article" date="2019" name="Int. J. Syst. Evol. Microbiol.">
        <title>The Global Catalogue of Microorganisms (GCM) 10K type strain sequencing project: providing services to taxonomists for standard genome sequencing and annotation.</title>
        <authorList>
            <consortium name="The Broad Institute Genomics Platform"/>
            <consortium name="The Broad Institute Genome Sequencing Center for Infectious Disease"/>
            <person name="Wu L."/>
            <person name="Ma J."/>
        </authorList>
    </citation>
    <scope>NUCLEOTIDE SEQUENCE [LARGE SCALE GENOMIC DNA]</scope>
    <source>
        <strain evidence="1 2">JCM 19585</strain>
    </source>
</reference>
<organism evidence="1 2">
    <name type="scientific">Halarchaeum grantii</name>
    <dbReference type="NCBI Taxonomy" id="1193105"/>
    <lineage>
        <taxon>Archaea</taxon>
        <taxon>Methanobacteriati</taxon>
        <taxon>Methanobacteriota</taxon>
        <taxon>Stenosarchaea group</taxon>
        <taxon>Halobacteria</taxon>
        <taxon>Halobacteriales</taxon>
        <taxon>Halobacteriaceae</taxon>
    </lineage>
</organism>
<dbReference type="RefSeq" id="WP_188883813.1">
    <property type="nucleotide sequence ID" value="NZ_BMPF01000003.1"/>
</dbReference>
<proteinExistence type="predicted"/>
<dbReference type="EMBL" id="BMPF01000003">
    <property type="protein sequence ID" value="GGL38149.1"/>
    <property type="molecule type" value="Genomic_DNA"/>
</dbReference>
<sequence>MQLTDALRTLLDAIDGYEDDVAAQISKRTSVTETQVTQGIELAREELGMDANEEESR</sequence>
<dbReference type="OrthoDB" id="261095at2157"/>
<dbReference type="Proteomes" id="UP000628840">
    <property type="component" value="Unassembled WGS sequence"/>
</dbReference>
<evidence type="ECO:0000313" key="1">
    <source>
        <dbReference type="EMBL" id="GGL38149.1"/>
    </source>
</evidence>
<protein>
    <submittedName>
        <fullName evidence="1">Uncharacterized protein</fullName>
    </submittedName>
</protein>
<keyword evidence="2" id="KW-1185">Reference proteome</keyword>
<evidence type="ECO:0000313" key="2">
    <source>
        <dbReference type="Proteomes" id="UP000628840"/>
    </source>
</evidence>
<name>A0A830EYU2_9EURY</name>